<evidence type="ECO:0000256" key="2">
    <source>
        <dbReference type="ARBA" id="ARBA00023289"/>
    </source>
</evidence>
<evidence type="ECO:0000256" key="4">
    <source>
        <dbReference type="SAM" id="MobiDB-lite"/>
    </source>
</evidence>
<dbReference type="Proteomes" id="UP001141806">
    <property type="component" value="Unassembled WGS sequence"/>
</dbReference>
<evidence type="ECO:0000313" key="6">
    <source>
        <dbReference type="EMBL" id="KAJ4980720.1"/>
    </source>
</evidence>
<dbReference type="Pfam" id="PF00403">
    <property type="entry name" value="HMA"/>
    <property type="match status" value="2"/>
</dbReference>
<dbReference type="SUPFAM" id="SSF55008">
    <property type="entry name" value="HMA, heavy metal-associated domain"/>
    <property type="match status" value="2"/>
</dbReference>
<keyword evidence="7" id="KW-1185">Reference proteome</keyword>
<dbReference type="InterPro" id="IPR036163">
    <property type="entry name" value="HMA_dom_sf"/>
</dbReference>
<sequence>MGEGNKEQGKKKEEKKVEEPQEIIIKVFMHCEACARKIYRALKGFQGVEEVMTDYKSHKVVVKGKTADPVKVCERIQKKTGRKVELISPLPKLPEEQKEKKEDSQDKKEEKKDEPPPVITVKLKVYMHCEACAHELQKQIRKIEGVESVATDIANNQVMVKGVLDEVKLAENVYKKTRKQVSILKDEEKKEEEKKEDKREKKEGEEGKGEEENKADAKKIEYYASKYYMQYYEYPPQFFSDENPNACSVM</sequence>
<dbReference type="OrthoDB" id="689350at2759"/>
<evidence type="ECO:0000259" key="5">
    <source>
        <dbReference type="PROSITE" id="PS50846"/>
    </source>
</evidence>
<comment type="similarity">
    <text evidence="3">Belongs to the HIPP family.</text>
</comment>
<evidence type="ECO:0000256" key="3">
    <source>
        <dbReference type="ARBA" id="ARBA00024045"/>
    </source>
</evidence>
<feature type="region of interest" description="Disordered" evidence="4">
    <location>
        <begin position="87"/>
        <end position="115"/>
    </location>
</feature>
<keyword evidence="1" id="KW-0479">Metal-binding</keyword>
<dbReference type="EMBL" id="JAMYWD010000001">
    <property type="protein sequence ID" value="KAJ4980720.1"/>
    <property type="molecule type" value="Genomic_DNA"/>
</dbReference>
<organism evidence="6 7">
    <name type="scientific">Protea cynaroides</name>
    <dbReference type="NCBI Taxonomy" id="273540"/>
    <lineage>
        <taxon>Eukaryota</taxon>
        <taxon>Viridiplantae</taxon>
        <taxon>Streptophyta</taxon>
        <taxon>Embryophyta</taxon>
        <taxon>Tracheophyta</taxon>
        <taxon>Spermatophyta</taxon>
        <taxon>Magnoliopsida</taxon>
        <taxon>Proteales</taxon>
        <taxon>Proteaceae</taxon>
        <taxon>Protea</taxon>
    </lineage>
</organism>
<dbReference type="InterPro" id="IPR044577">
    <property type="entry name" value="HIPP4/7/8/17/18/19"/>
</dbReference>
<reference evidence="6" key="1">
    <citation type="journal article" date="2023" name="Plant J.">
        <title>The genome of the king protea, Protea cynaroides.</title>
        <authorList>
            <person name="Chang J."/>
            <person name="Duong T.A."/>
            <person name="Schoeman C."/>
            <person name="Ma X."/>
            <person name="Roodt D."/>
            <person name="Barker N."/>
            <person name="Li Z."/>
            <person name="Van de Peer Y."/>
            <person name="Mizrachi E."/>
        </authorList>
    </citation>
    <scope>NUCLEOTIDE SEQUENCE</scope>
    <source>
        <tissue evidence="6">Young leaves</tissue>
    </source>
</reference>
<dbReference type="GO" id="GO:0046872">
    <property type="term" value="F:metal ion binding"/>
    <property type="evidence" value="ECO:0007669"/>
    <property type="project" value="UniProtKB-KW"/>
</dbReference>
<dbReference type="InterPro" id="IPR006121">
    <property type="entry name" value="HMA_dom"/>
</dbReference>
<name>A0A9Q0L1T4_9MAGN</name>
<dbReference type="PANTHER" id="PTHR46195">
    <property type="entry name" value="HEAVY METAL-ASSOCIATED ISOPRENYLATED PLANT PROTEIN 7"/>
    <property type="match status" value="1"/>
</dbReference>
<feature type="domain" description="HMA" evidence="5">
    <location>
        <begin position="118"/>
        <end position="182"/>
    </location>
</feature>
<dbReference type="PANTHER" id="PTHR46195:SF10">
    <property type="entry name" value="HEAVY METAL-ASSOCIATED DOMAIN CONTAINING PROTEIN, EXPRESSED"/>
    <property type="match status" value="1"/>
</dbReference>
<comment type="caution">
    <text evidence="6">The sequence shown here is derived from an EMBL/GenBank/DDBJ whole genome shotgun (WGS) entry which is preliminary data.</text>
</comment>
<feature type="region of interest" description="Disordered" evidence="4">
    <location>
        <begin position="181"/>
        <end position="215"/>
    </location>
</feature>
<accession>A0A9Q0L1T4</accession>
<feature type="compositionally biased region" description="Basic and acidic residues" evidence="4">
    <location>
        <begin position="184"/>
        <end position="215"/>
    </location>
</feature>
<keyword evidence="2" id="KW-0449">Lipoprotein</keyword>
<evidence type="ECO:0000313" key="7">
    <source>
        <dbReference type="Proteomes" id="UP001141806"/>
    </source>
</evidence>
<keyword evidence="2" id="KW-0636">Prenylation</keyword>
<gene>
    <name evidence="6" type="ORF">NE237_031557</name>
</gene>
<feature type="compositionally biased region" description="Basic and acidic residues" evidence="4">
    <location>
        <begin position="93"/>
        <end position="115"/>
    </location>
</feature>
<dbReference type="Gene3D" id="3.30.70.100">
    <property type="match status" value="2"/>
</dbReference>
<proteinExistence type="inferred from homology"/>
<feature type="domain" description="HMA" evidence="5">
    <location>
        <begin position="20"/>
        <end position="84"/>
    </location>
</feature>
<protein>
    <recommendedName>
        <fullName evidence="5">HMA domain-containing protein</fullName>
    </recommendedName>
</protein>
<evidence type="ECO:0000256" key="1">
    <source>
        <dbReference type="ARBA" id="ARBA00022723"/>
    </source>
</evidence>
<dbReference type="AlphaFoldDB" id="A0A9Q0L1T4"/>
<dbReference type="CDD" id="cd00371">
    <property type="entry name" value="HMA"/>
    <property type="match status" value="2"/>
</dbReference>
<dbReference type="PROSITE" id="PS50846">
    <property type="entry name" value="HMA_2"/>
    <property type="match status" value="2"/>
</dbReference>